<dbReference type="Gene3D" id="1.10.439.10">
    <property type="entry name" value="Penicillin Amidohydrolase, domain 1"/>
    <property type="match status" value="1"/>
</dbReference>
<evidence type="ECO:0000313" key="8">
    <source>
        <dbReference type="Proteomes" id="UP000176037"/>
    </source>
</evidence>
<evidence type="ECO:0000256" key="2">
    <source>
        <dbReference type="ARBA" id="ARBA00022801"/>
    </source>
</evidence>
<dbReference type="InterPro" id="IPR014395">
    <property type="entry name" value="Pen/GL7ACA/AHL_acylase"/>
</dbReference>
<accession>A0A1E8FLF5</accession>
<keyword evidence="8" id="KW-1185">Reference proteome</keyword>
<dbReference type="STRING" id="1856405.BFC17_00630"/>
<dbReference type="InterPro" id="IPR029055">
    <property type="entry name" value="Ntn_hydrolases_N"/>
</dbReference>
<dbReference type="GO" id="GO:0046872">
    <property type="term" value="F:metal ion binding"/>
    <property type="evidence" value="ECO:0007669"/>
    <property type="project" value="UniProtKB-KW"/>
</dbReference>
<dbReference type="AlphaFoldDB" id="A0A1E8FLF5"/>
<dbReference type="RefSeq" id="WP_070174557.1">
    <property type="nucleotide sequence ID" value="NZ_BMJR01000004.1"/>
</dbReference>
<dbReference type="SUPFAM" id="SSF56235">
    <property type="entry name" value="N-terminal nucleophile aminohydrolases (Ntn hydrolases)"/>
    <property type="match status" value="1"/>
</dbReference>
<dbReference type="Gene3D" id="3.60.20.10">
    <property type="entry name" value="Glutamine Phosphoribosylpyrophosphate, subunit 1, domain 1"/>
    <property type="match status" value="1"/>
</dbReference>
<evidence type="ECO:0008006" key="9">
    <source>
        <dbReference type="Google" id="ProtNLM"/>
    </source>
</evidence>
<dbReference type="InterPro" id="IPR002692">
    <property type="entry name" value="S45"/>
</dbReference>
<evidence type="ECO:0000256" key="3">
    <source>
        <dbReference type="ARBA" id="ARBA00023145"/>
    </source>
</evidence>
<dbReference type="PIRSF" id="PIRSF001227">
    <property type="entry name" value="Pen_acylase"/>
    <property type="match status" value="1"/>
</dbReference>
<name>A0A1E8FLF5_9ALTE</name>
<comment type="caution">
    <text evidence="7">The sequence shown here is derived from an EMBL/GenBank/DDBJ whole genome shotgun (WGS) entry which is preliminary data.</text>
</comment>
<feature type="binding site" evidence="6">
    <location>
        <position position="329"/>
    </location>
    <ligand>
        <name>Ca(2+)</name>
        <dbReference type="ChEBI" id="CHEBI:29108"/>
    </ligand>
</feature>
<dbReference type="OrthoDB" id="9760084at2"/>
<feature type="binding site" evidence="6">
    <location>
        <position position="332"/>
    </location>
    <ligand>
        <name>Ca(2+)</name>
        <dbReference type="ChEBI" id="CHEBI:29108"/>
    </ligand>
</feature>
<dbReference type="InterPro" id="IPR043147">
    <property type="entry name" value="Penicillin_amidase_A-knob"/>
</dbReference>
<evidence type="ECO:0000256" key="4">
    <source>
        <dbReference type="ARBA" id="ARBA00038735"/>
    </source>
</evidence>
<dbReference type="PANTHER" id="PTHR34218">
    <property type="entry name" value="PEPTIDASE S45 PENICILLIN AMIDASE"/>
    <property type="match status" value="1"/>
</dbReference>
<keyword evidence="3" id="KW-0865">Zymogen</keyword>
<dbReference type="Gene3D" id="1.10.1400.10">
    <property type="match status" value="1"/>
</dbReference>
<dbReference type="Gene3D" id="2.30.120.10">
    <property type="match status" value="1"/>
</dbReference>
<dbReference type="Proteomes" id="UP000176037">
    <property type="component" value="Unassembled WGS sequence"/>
</dbReference>
<dbReference type="GO" id="GO:0016811">
    <property type="term" value="F:hydrolase activity, acting on carbon-nitrogen (but not peptide) bonds, in linear amides"/>
    <property type="evidence" value="ECO:0007669"/>
    <property type="project" value="InterPro"/>
</dbReference>
<keyword evidence="2" id="KW-0378">Hydrolase</keyword>
<evidence type="ECO:0000256" key="1">
    <source>
        <dbReference type="ARBA" id="ARBA00006586"/>
    </source>
</evidence>
<dbReference type="InterPro" id="IPR023343">
    <property type="entry name" value="Penicillin_amidase_dom1"/>
</dbReference>
<reference evidence="7 8" key="1">
    <citation type="submission" date="2016-09" db="EMBL/GenBank/DDBJ databases">
        <title>Alteromonas lipolytica, a new species isolated from sea water.</title>
        <authorList>
            <person name="Wu Y.-H."/>
            <person name="Cheng H."/>
            <person name="Xu X.-W."/>
        </authorList>
    </citation>
    <scope>NUCLEOTIDE SEQUENCE [LARGE SCALE GENOMIC DNA]</scope>
    <source>
        <strain evidence="7 8">JW12</strain>
    </source>
</reference>
<sequence>MLNWLKRISLGVIGLLIVAVMAVYLTLRQSLPALDGDRLVSQVQQPATLSRDALGQAIIQADSRKEAMYLLGFAHGQDRFFQMDLQRRVAAGELAEWLGEMALKADKTGRFYQFRRHAEAMFKTLPAAQQEILVAYSEGVNQALAEQSARPFEYILTNFAQAPWQPADSLLVILSMYMDLQSGTINRDLTLTELKHQFGQPMVDFILQPSQYQAALDTSRLQSKVDIPPLTAKPSTPTTRVASPIPFREEIGSNNWIVGGALTATGDALLASDMHLGLRVPIIWYRAQLNYNVESQDISLTGVSLPGVPGIIAGTNGHIAWGFTNGYIDTADWVQIDRSEVKTVDETIKVKDRVEKYQRLTSDYGPVHQLGARFYALKWAALEPYAVNLMLNQLDTRLSVLEALPIVRKLGMPVQNIAIGDTQGNIAWMPAGTVPARKVPHDTAITPAELDDLWGAEEFNLPVVMNPESHRIWTANSRVMSTNDLTRYGDGGYSLGARATQIRDRLFDYPQFDEARFYQIQLDNEARFMQPWHALLRQLMNRNSGHFAADIAALENWQNCACAESVGYTLVKHFRRQVLNATFAPVNEAIKAKELSLGAVSHYLEPGMWQLIRSENTQWLPEGESNWQSFMLNQYQLAKQQLIDQYGASEDLSTLAWGKVNVQAITHPFAGQIPFFGKALNMAQIPAYGDTFMPAVQTRTFGASQRLFIRPAHLDKAVLTVPGGQSGHPLSDYYKAGFDDYANHRMTPLLPGKPLHTLTFMPK</sequence>
<comment type="cofactor">
    <cofactor evidence="6">
        <name>Ca(2+)</name>
        <dbReference type="ChEBI" id="CHEBI:29108"/>
    </cofactor>
    <text evidence="6">Binds 1 Ca(2+) ion per dimer.</text>
</comment>
<keyword evidence="6" id="KW-0479">Metal-binding</keyword>
<dbReference type="InterPro" id="IPR043146">
    <property type="entry name" value="Penicillin_amidase_N_B-knob"/>
</dbReference>
<dbReference type="EMBL" id="MJIC01000001">
    <property type="protein sequence ID" value="OFI36448.1"/>
    <property type="molecule type" value="Genomic_DNA"/>
</dbReference>
<proteinExistence type="inferred from homology"/>
<dbReference type="CDD" id="cd03747">
    <property type="entry name" value="Ntn_PGA_like"/>
    <property type="match status" value="1"/>
</dbReference>
<gene>
    <name evidence="7" type="ORF">BFC17_00630</name>
</gene>
<evidence type="ECO:0000256" key="5">
    <source>
        <dbReference type="PIRSR" id="PIRSR001227-1"/>
    </source>
</evidence>
<keyword evidence="6" id="KW-0106">Calcium</keyword>
<organism evidence="7 8">
    <name type="scientific">Alteromonas lipolytica</name>
    <dbReference type="NCBI Taxonomy" id="1856405"/>
    <lineage>
        <taxon>Bacteria</taxon>
        <taxon>Pseudomonadati</taxon>
        <taxon>Pseudomonadota</taxon>
        <taxon>Gammaproteobacteria</taxon>
        <taxon>Alteromonadales</taxon>
        <taxon>Alteromonadaceae</taxon>
        <taxon>Alteromonas/Salinimonas group</taxon>
        <taxon>Alteromonas</taxon>
    </lineage>
</organism>
<comment type="subunit">
    <text evidence="4">Heterodimer of an alpha subunit and a beta subunit processed from the same precursor.</text>
</comment>
<comment type="similarity">
    <text evidence="1">Belongs to the peptidase S45 family.</text>
</comment>
<evidence type="ECO:0000313" key="7">
    <source>
        <dbReference type="EMBL" id="OFI36448.1"/>
    </source>
</evidence>
<feature type="active site" description="Nucleophile" evidence="5">
    <location>
        <position position="253"/>
    </location>
</feature>
<dbReference type="PANTHER" id="PTHR34218:SF4">
    <property type="entry name" value="ACYL-HOMOSERINE LACTONE ACYLASE QUIP"/>
    <property type="match status" value="1"/>
</dbReference>
<dbReference type="Pfam" id="PF01804">
    <property type="entry name" value="Penicil_amidase"/>
    <property type="match status" value="1"/>
</dbReference>
<protein>
    <recommendedName>
        <fullName evidence="9">Hydrolase</fullName>
    </recommendedName>
</protein>
<evidence type="ECO:0000256" key="6">
    <source>
        <dbReference type="PIRSR" id="PIRSR001227-2"/>
    </source>
</evidence>
<dbReference type="GO" id="GO:0017000">
    <property type="term" value="P:antibiotic biosynthetic process"/>
    <property type="evidence" value="ECO:0007669"/>
    <property type="project" value="InterPro"/>
</dbReference>